<dbReference type="InterPro" id="IPR004869">
    <property type="entry name" value="MMPL_dom"/>
</dbReference>
<dbReference type="PANTHER" id="PTHR33406">
    <property type="entry name" value="MEMBRANE PROTEIN MJ1562-RELATED"/>
    <property type="match status" value="1"/>
</dbReference>
<evidence type="ECO:0000256" key="3">
    <source>
        <dbReference type="ARBA" id="ARBA00022692"/>
    </source>
</evidence>
<evidence type="ECO:0000256" key="1">
    <source>
        <dbReference type="ARBA" id="ARBA00004651"/>
    </source>
</evidence>
<keyword evidence="3 6" id="KW-0812">Transmembrane</keyword>
<dbReference type="Proteomes" id="UP000239663">
    <property type="component" value="Unassembled WGS sequence"/>
</dbReference>
<keyword evidence="2" id="KW-1003">Cell membrane</keyword>
<feature type="transmembrane region" description="Helical" evidence="6">
    <location>
        <begin position="670"/>
        <end position="693"/>
    </location>
</feature>
<dbReference type="AlphaFoldDB" id="A0A2S7N339"/>
<protein>
    <recommendedName>
        <fullName evidence="7">SSD domain-containing protein</fullName>
    </recommendedName>
</protein>
<gene>
    <name evidence="8" type="ORF">CYL18_00575</name>
</gene>
<feature type="transmembrane region" description="Helical" evidence="6">
    <location>
        <begin position="628"/>
        <end position="649"/>
    </location>
</feature>
<dbReference type="RefSeq" id="WP_104847528.1">
    <property type="nucleotide sequence ID" value="NZ_PKOZ01000001.1"/>
</dbReference>
<evidence type="ECO:0000313" key="8">
    <source>
        <dbReference type="EMBL" id="PQD96429.1"/>
    </source>
</evidence>
<feature type="transmembrane region" description="Helical" evidence="6">
    <location>
        <begin position="587"/>
        <end position="608"/>
    </location>
</feature>
<keyword evidence="9" id="KW-1185">Reference proteome</keyword>
<dbReference type="OrthoDB" id="7051771at2"/>
<comment type="caution">
    <text evidence="8">The sequence shown here is derived from an EMBL/GenBank/DDBJ whole genome shotgun (WGS) entry which is preliminary data.</text>
</comment>
<feature type="transmembrane region" description="Helical" evidence="6">
    <location>
        <begin position="563"/>
        <end position="580"/>
    </location>
</feature>
<evidence type="ECO:0000256" key="5">
    <source>
        <dbReference type="ARBA" id="ARBA00023136"/>
    </source>
</evidence>
<keyword evidence="5 6" id="KW-0472">Membrane</keyword>
<evidence type="ECO:0000313" key="9">
    <source>
        <dbReference type="Proteomes" id="UP000239663"/>
    </source>
</evidence>
<feature type="domain" description="SSD" evidence="7">
    <location>
        <begin position="565"/>
        <end position="727"/>
    </location>
</feature>
<evidence type="ECO:0000256" key="4">
    <source>
        <dbReference type="ARBA" id="ARBA00022989"/>
    </source>
</evidence>
<keyword evidence="4 6" id="KW-1133">Transmembrane helix</keyword>
<feature type="transmembrane region" description="Helical" evidence="6">
    <location>
        <begin position="374"/>
        <end position="393"/>
    </location>
</feature>
<name>A0A2S7N339_9BACI</name>
<accession>A0A2S7N339</accession>
<dbReference type="Gene3D" id="1.20.1640.10">
    <property type="entry name" value="Multidrug efflux transporter AcrB transmembrane domain"/>
    <property type="match status" value="2"/>
</dbReference>
<dbReference type="PROSITE" id="PS50156">
    <property type="entry name" value="SSD"/>
    <property type="match status" value="2"/>
</dbReference>
<proteinExistence type="predicted"/>
<feature type="transmembrane region" description="Helical" evidence="6">
    <location>
        <begin position="21"/>
        <end position="41"/>
    </location>
</feature>
<feature type="domain" description="SSD" evidence="7">
    <location>
        <begin position="210"/>
        <end position="337"/>
    </location>
</feature>
<evidence type="ECO:0000259" key="7">
    <source>
        <dbReference type="PROSITE" id="PS50156"/>
    </source>
</evidence>
<dbReference type="GO" id="GO:0005886">
    <property type="term" value="C:plasma membrane"/>
    <property type="evidence" value="ECO:0007669"/>
    <property type="project" value="UniProtKB-SubCell"/>
</dbReference>
<feature type="transmembrane region" description="Helical" evidence="6">
    <location>
        <begin position="316"/>
        <end position="339"/>
    </location>
</feature>
<evidence type="ECO:0000256" key="6">
    <source>
        <dbReference type="SAM" id="Phobius"/>
    </source>
</evidence>
<dbReference type="Pfam" id="PF03176">
    <property type="entry name" value="MMPL"/>
    <property type="match status" value="2"/>
</dbReference>
<organism evidence="8 9">
    <name type="scientific">Pradoshia eiseniae</name>
    <dbReference type="NCBI Taxonomy" id="2064768"/>
    <lineage>
        <taxon>Bacteria</taxon>
        <taxon>Bacillati</taxon>
        <taxon>Bacillota</taxon>
        <taxon>Bacilli</taxon>
        <taxon>Bacillales</taxon>
        <taxon>Bacillaceae</taxon>
        <taxon>Pradoshia</taxon>
    </lineage>
</organism>
<evidence type="ECO:0000256" key="2">
    <source>
        <dbReference type="ARBA" id="ARBA00022475"/>
    </source>
</evidence>
<feature type="transmembrane region" description="Helical" evidence="6">
    <location>
        <begin position="214"/>
        <end position="233"/>
    </location>
</feature>
<comment type="subcellular location">
    <subcellularLocation>
        <location evidence="1">Cell membrane</location>
        <topology evidence="1">Multi-pass membrane protein</topology>
    </subcellularLocation>
</comment>
<dbReference type="EMBL" id="PKOZ01000001">
    <property type="protein sequence ID" value="PQD96429.1"/>
    <property type="molecule type" value="Genomic_DNA"/>
</dbReference>
<reference evidence="8 9" key="1">
    <citation type="submission" date="2017-12" db="EMBL/GenBank/DDBJ databases">
        <title>Taxonomic description and draft genome of Pradoshia cofamensis Gen. nov., sp. nov., a thermotolerant bacillale isolated from anterior gut of earthworm Eisenia fetida.</title>
        <authorList>
            <person name="Saha T."/>
            <person name="Chakraborty R."/>
        </authorList>
    </citation>
    <scope>NUCLEOTIDE SEQUENCE [LARGE SCALE GENOMIC DNA]</scope>
    <source>
        <strain evidence="8 9">EAG3</strain>
    </source>
</reference>
<feature type="transmembrane region" description="Helical" evidence="6">
    <location>
        <begin position="191"/>
        <end position="209"/>
    </location>
</feature>
<dbReference type="SUPFAM" id="SSF82866">
    <property type="entry name" value="Multidrug efflux transporter AcrB transmembrane domain"/>
    <property type="match status" value="2"/>
</dbReference>
<sequence length="741" mass="82383">MYKKESLYGRFSRKVINQSKTILVLWVFFFLASLLLAPAFFSRLTPPQLSVKGSPSFMAESLWEKEFSGQIEEQAMIVFHSDRYRADAIEYKQAVEGVLEEVERIDGIYKVISPYEDGLTVTGAPYSADGHTSFALLLMEDEGKEAIRIDGEIRGIIEGNKPIEMYLTGRTATINDLTAMVRKDLTVAERTALPVVMVILLFVFGSAVAAVIPILLGLAGVFITFGLLAILGFENIDIFVPSVVSMIGLGLGIDYSLFILMRYKEECEKADRTEALVKAMTTSGKSVIMSGLTVMASLVGLLVIKASLFVNIALGTFISIGVLLSLSVTFLPALLHVLGDRIDYLSFRKKASGNHQPKEKLYRWTKHILDRPGFFLWCCLLLLILMIFPAFSLQLKTDISDKALEGYSSGKANDLLARHISPGIYAPVYLIYKSDDGSLTDKDLQRMAQITDDLREDASVANVVSVTDVLSDLLGDLSVDGLEELAAIDDTQMGLSMLVNKELSMAPIMILLKDAPDEMRSIQFIEALRNRYGDEMVWNKVYIGGMAAMIADLHQETIDKTPVAASVILVISFILLMLTFKSVFIPLKAIVLNLLCILASIGTAVLIFQYGWGEHLFSFESTGYVQSYLPVLSFAILFGLSMDYEVFLVSRIREEREKGMQDEEAIARGIEYTGPFITQAALIMMVVFIAFLFTHMLEVKQLGFMLSVAVLLDATVIRLILVPIMLRLMGKWNWWIPKKSA</sequence>
<dbReference type="PANTHER" id="PTHR33406:SF13">
    <property type="entry name" value="MEMBRANE PROTEIN YDFJ"/>
    <property type="match status" value="1"/>
</dbReference>
<feature type="transmembrane region" description="Helical" evidence="6">
    <location>
        <begin position="239"/>
        <end position="260"/>
    </location>
</feature>
<dbReference type="InterPro" id="IPR000731">
    <property type="entry name" value="SSD"/>
</dbReference>
<feature type="transmembrane region" description="Helical" evidence="6">
    <location>
        <begin position="287"/>
        <end position="310"/>
    </location>
</feature>
<feature type="transmembrane region" description="Helical" evidence="6">
    <location>
        <begin position="705"/>
        <end position="729"/>
    </location>
</feature>
<dbReference type="InterPro" id="IPR050545">
    <property type="entry name" value="Mycobact_MmpL"/>
</dbReference>